<dbReference type="Proteomes" id="UP001201273">
    <property type="component" value="Unassembled WGS sequence"/>
</dbReference>
<keyword evidence="3" id="KW-1133">Transmembrane helix</keyword>
<dbReference type="Gene3D" id="3.40.190.10">
    <property type="entry name" value="Periplasmic binding protein-like II"/>
    <property type="match status" value="2"/>
</dbReference>
<evidence type="ECO:0000256" key="2">
    <source>
        <dbReference type="ARBA" id="ARBA00022729"/>
    </source>
</evidence>
<comment type="caution">
    <text evidence="5">The sequence shown here is derived from an EMBL/GenBank/DDBJ whole genome shotgun (WGS) entry which is preliminary data.</text>
</comment>
<dbReference type="InterPro" id="IPR001638">
    <property type="entry name" value="Solute-binding_3/MltF_N"/>
</dbReference>
<dbReference type="Pfam" id="PF00497">
    <property type="entry name" value="SBP_bac_3"/>
    <property type="match status" value="1"/>
</dbReference>
<dbReference type="RefSeq" id="WP_233054800.1">
    <property type="nucleotide sequence ID" value="NZ_JAIMJA010000032.1"/>
</dbReference>
<proteinExistence type="inferred from homology"/>
<evidence type="ECO:0000256" key="3">
    <source>
        <dbReference type="SAM" id="Phobius"/>
    </source>
</evidence>
<sequence length="275" mass="31333">MLVQTIQLFSLRALKGACILAIQLFMIMALWLALSCSLAFATQARVLNIVVGEWPPFVSEQSKHHGPVAHLISDLFKDAGYQVNYHFAPWGRVYSLAASSQLYDATAVWMYKPERLRDFLFSAPVLQEQFVFFSLKSRQLQAENLAQIVGMRLGGDIAYSYGPELDKMVADGKVSQQRVTSVKQNFSKLLRGRIDLYPQEMHIGLAELRSELDPASAALITYSKVPFLRNDSFVMFPRNMPDSDRLRVEFNQLLEQAIASGRYQEYFDRLEQGEY</sequence>
<reference evidence="5 6" key="1">
    <citation type="journal article" date="2022" name="Environ. Microbiol. Rep.">
        <title>Eco-phylogenetic analyses reveal divergent evolution of vitamin B12 metabolism in the marine bacterial family 'Psychromonadaceae'.</title>
        <authorList>
            <person name="Jin X."/>
            <person name="Yang Y."/>
            <person name="Cao H."/>
            <person name="Gao B."/>
            <person name="Zhao Z."/>
        </authorList>
    </citation>
    <scope>NUCLEOTIDE SEQUENCE [LARGE SCALE GENOMIC DNA]</scope>
    <source>
        <strain evidence="5 6">MKS20</strain>
    </source>
</reference>
<keyword evidence="3" id="KW-0472">Membrane</keyword>
<gene>
    <name evidence="5" type="ORF">K6Y31_19970</name>
</gene>
<keyword evidence="2" id="KW-0732">Signal</keyword>
<dbReference type="SUPFAM" id="SSF53850">
    <property type="entry name" value="Periplasmic binding protein-like II"/>
    <property type="match status" value="1"/>
</dbReference>
<name>A0ABS8WEY7_9GAMM</name>
<organism evidence="5 6">
    <name type="scientific">Motilimonas cestriensis</name>
    <dbReference type="NCBI Taxonomy" id="2742685"/>
    <lineage>
        <taxon>Bacteria</taxon>
        <taxon>Pseudomonadati</taxon>
        <taxon>Pseudomonadota</taxon>
        <taxon>Gammaproteobacteria</taxon>
        <taxon>Alteromonadales</taxon>
        <taxon>Alteromonadales genera incertae sedis</taxon>
        <taxon>Motilimonas</taxon>
    </lineage>
</organism>
<evidence type="ECO:0000313" key="6">
    <source>
        <dbReference type="Proteomes" id="UP001201273"/>
    </source>
</evidence>
<accession>A0ABS8WEY7</accession>
<dbReference type="PANTHER" id="PTHR35936:SF25">
    <property type="entry name" value="ABC TRANSPORTER SUBSTRATE-BINDING PROTEIN"/>
    <property type="match status" value="1"/>
</dbReference>
<protein>
    <submittedName>
        <fullName evidence="5">ABC transporter substrate-binding protein</fullName>
    </submittedName>
</protein>
<dbReference type="EMBL" id="JAIMJA010000032">
    <property type="protein sequence ID" value="MCE2597055.1"/>
    <property type="molecule type" value="Genomic_DNA"/>
</dbReference>
<feature type="domain" description="Solute-binding protein family 3/N-terminal" evidence="4">
    <location>
        <begin position="52"/>
        <end position="268"/>
    </location>
</feature>
<comment type="similarity">
    <text evidence="1">Belongs to the bacterial solute-binding protein 3 family.</text>
</comment>
<keyword evidence="6" id="KW-1185">Reference proteome</keyword>
<evidence type="ECO:0000259" key="4">
    <source>
        <dbReference type="Pfam" id="PF00497"/>
    </source>
</evidence>
<evidence type="ECO:0000256" key="1">
    <source>
        <dbReference type="ARBA" id="ARBA00010333"/>
    </source>
</evidence>
<keyword evidence="3" id="KW-0812">Transmembrane</keyword>
<dbReference type="PANTHER" id="PTHR35936">
    <property type="entry name" value="MEMBRANE-BOUND LYTIC MUREIN TRANSGLYCOSYLASE F"/>
    <property type="match status" value="1"/>
</dbReference>
<evidence type="ECO:0000313" key="5">
    <source>
        <dbReference type="EMBL" id="MCE2597055.1"/>
    </source>
</evidence>
<feature type="transmembrane region" description="Helical" evidence="3">
    <location>
        <begin position="12"/>
        <end position="34"/>
    </location>
</feature>